<feature type="domain" description="Aminoglycoside phosphotransferase" evidence="1">
    <location>
        <begin position="33"/>
        <end position="272"/>
    </location>
</feature>
<organism evidence="2 3">
    <name type="scientific">Brevibacillus borstelensis AK1</name>
    <dbReference type="NCBI Taxonomy" id="1300222"/>
    <lineage>
        <taxon>Bacteria</taxon>
        <taxon>Bacillati</taxon>
        <taxon>Bacillota</taxon>
        <taxon>Bacilli</taxon>
        <taxon>Bacillales</taxon>
        <taxon>Paenibacillaceae</taxon>
        <taxon>Brevibacillus</taxon>
    </lineage>
</organism>
<dbReference type="InterPro" id="IPR002575">
    <property type="entry name" value="Aminoglycoside_PTrfase"/>
</dbReference>
<dbReference type="Pfam" id="PF01636">
    <property type="entry name" value="APH"/>
    <property type="match status" value="1"/>
</dbReference>
<comment type="caution">
    <text evidence="2">The sequence shown here is derived from an EMBL/GenBank/DDBJ whole genome shotgun (WGS) entry which is preliminary data.</text>
</comment>
<dbReference type="Gene3D" id="3.90.1200.10">
    <property type="match status" value="1"/>
</dbReference>
<dbReference type="GO" id="GO:0016740">
    <property type="term" value="F:transferase activity"/>
    <property type="evidence" value="ECO:0007669"/>
    <property type="project" value="UniProtKB-KW"/>
</dbReference>
<evidence type="ECO:0000313" key="2">
    <source>
        <dbReference type="EMBL" id="EMT50614.1"/>
    </source>
</evidence>
<dbReference type="AlphaFoldDB" id="M8D310"/>
<dbReference type="PANTHER" id="PTHR21310">
    <property type="entry name" value="AMINOGLYCOSIDE PHOSPHOTRANSFERASE-RELATED-RELATED"/>
    <property type="match status" value="1"/>
</dbReference>
<gene>
    <name evidence="2" type="ORF">I532_21140</name>
</gene>
<dbReference type="SUPFAM" id="SSF56112">
    <property type="entry name" value="Protein kinase-like (PK-like)"/>
    <property type="match status" value="1"/>
</dbReference>
<reference evidence="2 3" key="1">
    <citation type="submission" date="2013-03" db="EMBL/GenBank/DDBJ databases">
        <title>Assembly of a new bacterial strain Brevibacillus borstelensis AK1.</title>
        <authorList>
            <person name="Rajan I."/>
            <person name="PoliReddy D."/>
            <person name="Sugumar T."/>
            <person name="Rathinam K."/>
            <person name="Alqarawi S."/>
            <person name="Khalil A.B."/>
            <person name="Sivakumar N."/>
        </authorList>
    </citation>
    <scope>NUCLEOTIDE SEQUENCE [LARGE SCALE GENOMIC DNA]</scope>
    <source>
        <strain evidence="2 3">AK1</strain>
    </source>
</reference>
<dbReference type="OrthoDB" id="3806873at2"/>
<dbReference type="InterPro" id="IPR051678">
    <property type="entry name" value="AGP_Transferase"/>
</dbReference>
<dbReference type="SMR" id="M8D310"/>
<dbReference type="EMBL" id="APBN01000013">
    <property type="protein sequence ID" value="EMT50614.1"/>
    <property type="molecule type" value="Genomic_DNA"/>
</dbReference>
<dbReference type="Proteomes" id="UP000012081">
    <property type="component" value="Unassembled WGS sequence"/>
</dbReference>
<name>M8D310_9BACL</name>
<evidence type="ECO:0000313" key="3">
    <source>
        <dbReference type="Proteomes" id="UP000012081"/>
    </source>
</evidence>
<dbReference type="InterPro" id="IPR011009">
    <property type="entry name" value="Kinase-like_dom_sf"/>
</dbReference>
<dbReference type="Gene3D" id="3.30.200.20">
    <property type="entry name" value="Phosphorylase Kinase, domain 1"/>
    <property type="match status" value="1"/>
</dbReference>
<evidence type="ECO:0000259" key="1">
    <source>
        <dbReference type="Pfam" id="PF01636"/>
    </source>
</evidence>
<dbReference type="CDD" id="cd05152">
    <property type="entry name" value="MPH2"/>
    <property type="match status" value="1"/>
</dbReference>
<dbReference type="STRING" id="1300222.I532_21140"/>
<accession>M8D310</accession>
<protein>
    <submittedName>
        <fullName evidence="2">Aminoglycoside phosphotransferase</fullName>
    </submittedName>
</protein>
<keyword evidence="3" id="KW-1185">Reference proteome</keyword>
<sequence length="312" mass="35151">MNPIQPTNHETVVADMLRIAKNNGLRIDPSRVEINESGMDFQVAFVTDEDGKPWVLRKPRRPDVMDRADNEYKVLQLLQRHLAVAVPNWRVYTSELIAYPLLEGTPAATVDPVSNGYAWKMEHDPLPAAFVSSLAQALATLHGVDHDLAASAGIRVKSPAEARETFAKNMDDIKRKIGVSDTLWDRWQRWIADDSYWPQHSALVHGDLHPPHILINEGNQVTGLLDWTEAEVTNPGTDFTIYYALFGESGLDVLLNQYQAFGGRVWPRMREHIAEQWAAYPVLIGMFALHTGKEEHMEMAQGALGLLEQKQE</sequence>
<proteinExistence type="predicted"/>
<dbReference type="PATRIC" id="fig|1300222.3.peg.4446"/>
<dbReference type="PANTHER" id="PTHR21310:SF15">
    <property type="entry name" value="AMINOGLYCOSIDE PHOSPHOTRANSFERASE DOMAIN-CONTAINING PROTEIN"/>
    <property type="match status" value="1"/>
</dbReference>
<dbReference type="GeneID" id="89501607"/>
<keyword evidence="2" id="KW-0808">Transferase</keyword>
<dbReference type="RefSeq" id="WP_003390990.1">
    <property type="nucleotide sequence ID" value="NZ_APBN01000013.1"/>
</dbReference>